<keyword evidence="2" id="KW-1185">Reference proteome</keyword>
<protein>
    <submittedName>
        <fullName evidence="1">Uncharacterized protein</fullName>
    </submittedName>
</protein>
<evidence type="ECO:0000313" key="2">
    <source>
        <dbReference type="Proteomes" id="UP000625711"/>
    </source>
</evidence>
<reference evidence="1" key="1">
    <citation type="submission" date="2020-08" db="EMBL/GenBank/DDBJ databases">
        <title>Genome sequencing and assembly of the red palm weevil Rhynchophorus ferrugineus.</title>
        <authorList>
            <person name="Dias G.B."/>
            <person name="Bergman C.M."/>
            <person name="Manee M."/>
        </authorList>
    </citation>
    <scope>NUCLEOTIDE SEQUENCE</scope>
    <source>
        <strain evidence="1">AA-2017</strain>
        <tissue evidence="1">Whole larva</tissue>
    </source>
</reference>
<proteinExistence type="predicted"/>
<dbReference type="EMBL" id="JAACXV010014157">
    <property type="protein sequence ID" value="KAF7269908.1"/>
    <property type="molecule type" value="Genomic_DNA"/>
</dbReference>
<name>A0A834M4B8_RHYFE</name>
<dbReference type="AlphaFoldDB" id="A0A834M4B8"/>
<sequence>MIQFEERAGGGNNYDDDEKTLNTLRALICNDRWIVWERPSGAAAFQHVQSSLYHAPFRHRSGSTETIPTIKQPPVKTEPRPTSYDSCRSISFPEPRAVNVPGPISNLIVSVGVIRNMAIYSAIDTSSDNGNSCIDILACYLRPLQAPNNDEE</sequence>
<evidence type="ECO:0000313" key="1">
    <source>
        <dbReference type="EMBL" id="KAF7269908.1"/>
    </source>
</evidence>
<accession>A0A834M4B8</accession>
<organism evidence="1 2">
    <name type="scientific">Rhynchophorus ferrugineus</name>
    <name type="common">Red palm weevil</name>
    <name type="synonym">Curculio ferrugineus</name>
    <dbReference type="NCBI Taxonomy" id="354439"/>
    <lineage>
        <taxon>Eukaryota</taxon>
        <taxon>Metazoa</taxon>
        <taxon>Ecdysozoa</taxon>
        <taxon>Arthropoda</taxon>
        <taxon>Hexapoda</taxon>
        <taxon>Insecta</taxon>
        <taxon>Pterygota</taxon>
        <taxon>Neoptera</taxon>
        <taxon>Endopterygota</taxon>
        <taxon>Coleoptera</taxon>
        <taxon>Polyphaga</taxon>
        <taxon>Cucujiformia</taxon>
        <taxon>Curculionidae</taxon>
        <taxon>Dryophthorinae</taxon>
        <taxon>Rhynchophorus</taxon>
    </lineage>
</organism>
<comment type="caution">
    <text evidence="1">The sequence shown here is derived from an EMBL/GenBank/DDBJ whole genome shotgun (WGS) entry which is preliminary data.</text>
</comment>
<gene>
    <name evidence="1" type="ORF">GWI33_017069</name>
</gene>
<dbReference type="Proteomes" id="UP000625711">
    <property type="component" value="Unassembled WGS sequence"/>
</dbReference>